<evidence type="ECO:0000256" key="3">
    <source>
        <dbReference type="ARBA" id="ARBA00023015"/>
    </source>
</evidence>
<feature type="region of interest" description="Disordered" evidence="7">
    <location>
        <begin position="400"/>
        <end position="479"/>
    </location>
</feature>
<feature type="region of interest" description="Disordered" evidence="7">
    <location>
        <begin position="636"/>
        <end position="669"/>
    </location>
</feature>
<name>A0A8T2TCQ5_CERRI</name>
<dbReference type="AlphaFoldDB" id="A0A8T2TCQ5"/>
<sequence>MSLMETLSSTMETVEDGSNTGGGAKKLALTRPKLTLHPRNATEAFLRGSDAATPSPMTFVASLFADQDPYTGDQKSFSQLLAGAMASPNATISAQNDSTTSITLPSLAESSTPLGGGGPCSDGLPPRANTARFKSMMPPRLPIPRSPYLLIPPGFSPSTILESPVLLSTSLAEPSPTTGTFRPPFTQDSVLTAGPNVPGNFKDWNFGQDGNIASIFKPYPQLPNSPLASMGPYGLSHQQALAHVQAQANSQLMFDVAGPVASACDTTSNMPSTAVDTFIETNVSSQSLSLCEPKKETELELSEKLSSVSQSIGSGHPPTHFIERPAEDGYNWRKYGQKQVKGSEYPRSYYKCTHPNCPVKKKVERSYDGQITEIVYKGEHSHAKPQSTRRHHAINIAHVSDGPMKEGSFLPTLDRANFPSGMSRADRTQPAGRLTGTPEASLASTSDDEEGRDDESDPKRLKHERGTEPISNPPLRTIREPRVVVQTTSEVDILDDGYRWRKYGQKVVKGNPYPRSYYKCTSNGCTVRKHVERSSTDSKSVITTYEGKHNHDVPMGRSSHHEINPSMAGSISDRQPKSNNWGSNFEGRGATSLQEQLFGKLLEVADMETNNAIHRPSVYNKDNLPVINGSLPTKFSTMDSSHSRQGECYGHGTAGVMPKEEQEESPFSG</sequence>
<organism evidence="9 10">
    <name type="scientific">Ceratopteris richardii</name>
    <name type="common">Triangle waterfern</name>
    <dbReference type="NCBI Taxonomy" id="49495"/>
    <lineage>
        <taxon>Eukaryota</taxon>
        <taxon>Viridiplantae</taxon>
        <taxon>Streptophyta</taxon>
        <taxon>Embryophyta</taxon>
        <taxon>Tracheophyta</taxon>
        <taxon>Polypodiopsida</taxon>
        <taxon>Polypodiidae</taxon>
        <taxon>Polypodiales</taxon>
        <taxon>Pteridineae</taxon>
        <taxon>Pteridaceae</taxon>
        <taxon>Parkerioideae</taxon>
        <taxon>Ceratopteris</taxon>
    </lineage>
</organism>
<dbReference type="FunFam" id="2.20.25.80:FF:000006">
    <property type="entry name" value="WRKY transcription factor"/>
    <property type="match status" value="1"/>
</dbReference>
<feature type="region of interest" description="Disordered" evidence="7">
    <location>
        <begin position="566"/>
        <end position="586"/>
    </location>
</feature>
<keyword evidence="4" id="KW-0238">DNA-binding</keyword>
<dbReference type="GO" id="GO:0043565">
    <property type="term" value="F:sequence-specific DNA binding"/>
    <property type="evidence" value="ECO:0007669"/>
    <property type="project" value="InterPro"/>
</dbReference>
<dbReference type="OMA" id="THINCLM"/>
<feature type="compositionally biased region" description="Polar residues" evidence="7">
    <location>
        <begin position="1"/>
        <end position="18"/>
    </location>
</feature>
<dbReference type="Pfam" id="PF03106">
    <property type="entry name" value="WRKY"/>
    <property type="match status" value="2"/>
</dbReference>
<comment type="subcellular location">
    <subcellularLocation>
        <location evidence="1">Nucleus</location>
    </subcellularLocation>
</comment>
<reference evidence="9" key="1">
    <citation type="submission" date="2021-08" db="EMBL/GenBank/DDBJ databases">
        <title>WGS assembly of Ceratopteris richardii.</title>
        <authorList>
            <person name="Marchant D.B."/>
            <person name="Chen G."/>
            <person name="Jenkins J."/>
            <person name="Shu S."/>
            <person name="Leebens-Mack J."/>
            <person name="Grimwood J."/>
            <person name="Schmutz J."/>
            <person name="Soltis P."/>
            <person name="Soltis D."/>
            <person name="Chen Z.-H."/>
        </authorList>
    </citation>
    <scope>NUCLEOTIDE SEQUENCE</scope>
    <source>
        <strain evidence="9">Whitten #5841</strain>
        <tissue evidence="9">Leaf</tissue>
    </source>
</reference>
<keyword evidence="6" id="KW-0539">Nucleus</keyword>
<dbReference type="PANTHER" id="PTHR31221:SF193">
    <property type="entry name" value="WRKY TRANSCRIPTION FACTOR PROTEIN 1-RELATED"/>
    <property type="match status" value="1"/>
</dbReference>
<keyword evidence="10" id="KW-1185">Reference proteome</keyword>
<dbReference type="InterPro" id="IPR044810">
    <property type="entry name" value="WRKY_plant"/>
</dbReference>
<feature type="domain" description="WRKY" evidence="8">
    <location>
        <begin position="489"/>
        <end position="554"/>
    </location>
</feature>
<dbReference type="Gene3D" id="2.20.25.80">
    <property type="entry name" value="WRKY domain"/>
    <property type="match status" value="2"/>
</dbReference>
<evidence type="ECO:0000256" key="5">
    <source>
        <dbReference type="ARBA" id="ARBA00023163"/>
    </source>
</evidence>
<dbReference type="InterPro" id="IPR003657">
    <property type="entry name" value="WRKY_dom"/>
</dbReference>
<proteinExistence type="predicted"/>
<dbReference type="PANTHER" id="PTHR31221">
    <property type="entry name" value="WRKY TRANSCRIPTION FACTOR PROTEIN 1-RELATED"/>
    <property type="match status" value="1"/>
</dbReference>
<evidence type="ECO:0000256" key="6">
    <source>
        <dbReference type="ARBA" id="ARBA00023242"/>
    </source>
</evidence>
<feature type="compositionally biased region" description="Polar residues" evidence="7">
    <location>
        <begin position="567"/>
        <end position="583"/>
    </location>
</feature>
<keyword evidence="5" id="KW-0804">Transcription</keyword>
<dbReference type="EMBL" id="CM035418">
    <property type="protein sequence ID" value="KAH7420302.1"/>
    <property type="molecule type" value="Genomic_DNA"/>
</dbReference>
<evidence type="ECO:0000256" key="1">
    <source>
        <dbReference type="ARBA" id="ARBA00004123"/>
    </source>
</evidence>
<gene>
    <name evidence="9" type="ORF">KP509_13G001000</name>
</gene>
<comment type="caution">
    <text evidence="9">The sequence shown here is derived from an EMBL/GenBank/DDBJ whole genome shotgun (WGS) entry which is preliminary data.</text>
</comment>
<dbReference type="FunFam" id="2.20.25.80:FF:000001">
    <property type="entry name" value="WRKY transcription factor 33"/>
    <property type="match status" value="1"/>
</dbReference>
<dbReference type="InterPro" id="IPR036576">
    <property type="entry name" value="WRKY_dom_sf"/>
</dbReference>
<evidence type="ECO:0000256" key="2">
    <source>
        <dbReference type="ARBA" id="ARBA00022737"/>
    </source>
</evidence>
<dbReference type="Proteomes" id="UP000825935">
    <property type="component" value="Chromosome 13"/>
</dbReference>
<feature type="compositionally biased region" description="Acidic residues" evidence="7">
    <location>
        <begin position="446"/>
        <end position="456"/>
    </location>
</feature>
<keyword evidence="3" id="KW-0805">Transcription regulation</keyword>
<protein>
    <recommendedName>
        <fullName evidence="8">WRKY domain-containing protein</fullName>
    </recommendedName>
</protein>
<accession>A0A8T2TCQ5</accession>
<dbReference type="SUPFAM" id="SSF118290">
    <property type="entry name" value="WRKY DNA-binding domain"/>
    <property type="match status" value="2"/>
</dbReference>
<feature type="region of interest" description="Disordered" evidence="7">
    <location>
        <begin position="1"/>
        <end position="25"/>
    </location>
</feature>
<dbReference type="PROSITE" id="PS50811">
    <property type="entry name" value="WRKY"/>
    <property type="match status" value="2"/>
</dbReference>
<feature type="domain" description="WRKY" evidence="8">
    <location>
        <begin position="327"/>
        <end position="385"/>
    </location>
</feature>
<dbReference type="OrthoDB" id="2021103at2759"/>
<evidence type="ECO:0000256" key="7">
    <source>
        <dbReference type="SAM" id="MobiDB-lite"/>
    </source>
</evidence>
<dbReference type="GO" id="GO:0003700">
    <property type="term" value="F:DNA-binding transcription factor activity"/>
    <property type="evidence" value="ECO:0007669"/>
    <property type="project" value="InterPro"/>
</dbReference>
<evidence type="ECO:0000313" key="9">
    <source>
        <dbReference type="EMBL" id="KAH7420302.1"/>
    </source>
</evidence>
<evidence type="ECO:0000259" key="8">
    <source>
        <dbReference type="PROSITE" id="PS50811"/>
    </source>
</evidence>
<dbReference type="SMART" id="SM00774">
    <property type="entry name" value="WRKY"/>
    <property type="match status" value="2"/>
</dbReference>
<dbReference type="GO" id="GO:0005634">
    <property type="term" value="C:nucleus"/>
    <property type="evidence" value="ECO:0007669"/>
    <property type="project" value="UniProtKB-SubCell"/>
</dbReference>
<evidence type="ECO:0000313" key="10">
    <source>
        <dbReference type="Proteomes" id="UP000825935"/>
    </source>
</evidence>
<evidence type="ECO:0000256" key="4">
    <source>
        <dbReference type="ARBA" id="ARBA00023125"/>
    </source>
</evidence>
<keyword evidence="2" id="KW-0677">Repeat</keyword>